<accession>A0A6G1RM19</accession>
<organism evidence="2">
    <name type="scientific">Hypotaenidia okinawae</name>
    <dbReference type="NCBI Taxonomy" id="2861861"/>
    <lineage>
        <taxon>Eukaryota</taxon>
        <taxon>Metazoa</taxon>
        <taxon>Chordata</taxon>
        <taxon>Craniata</taxon>
        <taxon>Vertebrata</taxon>
        <taxon>Euteleostomi</taxon>
        <taxon>Archelosauria</taxon>
        <taxon>Archosauria</taxon>
        <taxon>Dinosauria</taxon>
        <taxon>Saurischia</taxon>
        <taxon>Theropoda</taxon>
        <taxon>Coelurosauria</taxon>
        <taxon>Aves</taxon>
        <taxon>Neognathae</taxon>
        <taxon>Neoaves</taxon>
        <taxon>Gruiformes</taxon>
        <taxon>Rallidae</taxon>
        <taxon>Hypotaenidia</taxon>
    </lineage>
</organism>
<name>A0A6G1RM19_9GRUI</name>
<proteinExistence type="predicted"/>
<sequence length="99" mass="11096">MEEAEEDDMTCGDLGNGLGRRPGGVYEGGSLQNCSFRSRKGSGKICSSLIQQGEWKKEMMQLFLAQKETVSTMDYLKSLLLVPHNKIAMKLTLKYQMKT</sequence>
<reference evidence="2" key="2">
    <citation type="submission" date="2020-03" db="EMBL/GenBank/DDBJ databases">
        <authorList>
            <consortium name="Environmental Genome Science Research Promotion Project"/>
            <person name="Nakajima N."/>
            <person name="Onuma M."/>
            <person name="Endoh D."/>
        </authorList>
    </citation>
    <scope>NUCLEOTIDE SEQUENCE</scope>
</reference>
<feature type="region of interest" description="Disordered" evidence="1">
    <location>
        <begin position="1"/>
        <end position="20"/>
    </location>
</feature>
<reference evidence="2" key="1">
    <citation type="submission" date="2020-03" db="EMBL/GenBank/DDBJ databases">
        <title>Okinawa Rail whole genome shotgun sequence.</title>
        <authorList>
            <person name="Nakajima N."/>
            <person name="Onuma M."/>
            <person name="Endoh D."/>
        </authorList>
    </citation>
    <scope>NUCLEOTIDE SEQUENCE</scope>
</reference>
<evidence type="ECO:0000313" key="2">
    <source>
        <dbReference type="EMBL" id="LAC39473.1"/>
    </source>
</evidence>
<feature type="compositionally biased region" description="Acidic residues" evidence="1">
    <location>
        <begin position="1"/>
        <end position="10"/>
    </location>
</feature>
<dbReference type="EMBL" id="ICPP01006829">
    <property type="protein sequence ID" value="LAC39473.1"/>
    <property type="molecule type" value="Transcribed_RNA"/>
</dbReference>
<dbReference type="AlphaFoldDB" id="A0A6G1RM19"/>
<evidence type="ECO:0000256" key="1">
    <source>
        <dbReference type="SAM" id="MobiDB-lite"/>
    </source>
</evidence>
<protein>
    <submittedName>
        <fullName evidence="2">Coiled-coil domain containing 125</fullName>
    </submittedName>
</protein>